<comment type="catalytic activity">
    <reaction evidence="5">
        <text>a (3R)-hydroxyacyl-[ACP] + NADP(+) = a 3-oxoacyl-[ACP] + NADPH + H(+)</text>
        <dbReference type="Rhea" id="RHEA:17397"/>
        <dbReference type="Rhea" id="RHEA-COMP:9916"/>
        <dbReference type="Rhea" id="RHEA-COMP:9945"/>
        <dbReference type="ChEBI" id="CHEBI:15378"/>
        <dbReference type="ChEBI" id="CHEBI:57783"/>
        <dbReference type="ChEBI" id="CHEBI:58349"/>
        <dbReference type="ChEBI" id="CHEBI:78776"/>
        <dbReference type="ChEBI" id="CHEBI:78827"/>
        <dbReference type="EC" id="1.1.1.100"/>
    </reaction>
    <physiologicalReaction direction="right-to-left" evidence="5">
        <dbReference type="Rhea" id="RHEA:17399"/>
    </physiologicalReaction>
</comment>
<dbReference type="EMBL" id="JBDLNV010000004">
    <property type="protein sequence ID" value="MFM1724457.1"/>
    <property type="molecule type" value="Genomic_DNA"/>
</dbReference>
<evidence type="ECO:0000256" key="2">
    <source>
        <dbReference type="ARBA" id="ARBA00006484"/>
    </source>
</evidence>
<dbReference type="RefSeq" id="WP_420164984.1">
    <property type="nucleotide sequence ID" value="NZ_JBDLNV010000004.1"/>
</dbReference>
<gene>
    <name evidence="6" type="ORF">ABEU20_003044</name>
</gene>
<dbReference type="PRINTS" id="PR00080">
    <property type="entry name" value="SDRFAMILY"/>
</dbReference>
<dbReference type="PRINTS" id="PR00081">
    <property type="entry name" value="GDHRDH"/>
</dbReference>
<evidence type="ECO:0000256" key="4">
    <source>
        <dbReference type="ARBA" id="ARBA00040781"/>
    </source>
</evidence>
<evidence type="ECO:0000256" key="5">
    <source>
        <dbReference type="ARBA" id="ARBA00047400"/>
    </source>
</evidence>
<dbReference type="InterPro" id="IPR002347">
    <property type="entry name" value="SDR_fam"/>
</dbReference>
<dbReference type="Gene3D" id="3.40.50.720">
    <property type="entry name" value="NAD(P)-binding Rossmann-like Domain"/>
    <property type="match status" value="1"/>
</dbReference>
<protein>
    <recommendedName>
        <fullName evidence="4">3-oxoacyl-[acyl-carrier-protein] reductase MabA</fullName>
    </recommendedName>
</protein>
<evidence type="ECO:0000256" key="1">
    <source>
        <dbReference type="ARBA" id="ARBA00004191"/>
    </source>
</evidence>
<dbReference type="Pfam" id="PF13561">
    <property type="entry name" value="adh_short_C2"/>
    <property type="match status" value="1"/>
</dbReference>
<keyword evidence="3" id="KW-0964">Secreted</keyword>
<comment type="similarity">
    <text evidence="2">Belongs to the short-chain dehydrogenases/reductases (SDR) family.</text>
</comment>
<sequence length="269" mass="26955">MGALSERTEDTMDLGVEQFGLSGRTALVTGAGRGVGAGIAHVLAAAGATVAVNDLHAARADSVVDAITGAGGAAVACPFDVTDGDGTAEALARVADLVGDVDILVHNAGIPDGGGRPNRFVDMPSSDWQLQIDLNLAAMMRMVQSVLPRQIENGWGRIVQISSGASSQGLPIGVGAYGAAKAGSEGLIRHLGVECGPHGVTANALALGLMEGLGRADDPAVQKMIRGIPIGRLGTGADVGAAILWLCSEAGGLVNAQVIHLNGGTVFGR</sequence>
<name>A0ABW9FH19_9NOCA</name>
<accession>A0ABW9FH19</accession>
<comment type="subcellular location">
    <subcellularLocation>
        <location evidence="1">Secreted</location>
        <location evidence="1">Cell wall</location>
    </subcellularLocation>
</comment>
<dbReference type="PANTHER" id="PTHR42879">
    <property type="entry name" value="3-OXOACYL-(ACYL-CARRIER-PROTEIN) REDUCTASE"/>
    <property type="match status" value="1"/>
</dbReference>
<evidence type="ECO:0000313" key="7">
    <source>
        <dbReference type="Proteomes" id="UP001629745"/>
    </source>
</evidence>
<dbReference type="SUPFAM" id="SSF51735">
    <property type="entry name" value="NAD(P)-binding Rossmann-fold domains"/>
    <property type="match status" value="1"/>
</dbReference>
<keyword evidence="7" id="KW-1185">Reference proteome</keyword>
<dbReference type="InterPro" id="IPR050259">
    <property type="entry name" value="SDR"/>
</dbReference>
<evidence type="ECO:0000313" key="6">
    <source>
        <dbReference type="EMBL" id="MFM1724457.1"/>
    </source>
</evidence>
<evidence type="ECO:0000256" key="3">
    <source>
        <dbReference type="ARBA" id="ARBA00022512"/>
    </source>
</evidence>
<comment type="caution">
    <text evidence="6">The sequence shown here is derived from an EMBL/GenBank/DDBJ whole genome shotgun (WGS) entry which is preliminary data.</text>
</comment>
<proteinExistence type="inferred from homology"/>
<keyword evidence="3" id="KW-0134">Cell wall</keyword>
<dbReference type="Proteomes" id="UP001629745">
    <property type="component" value="Unassembled WGS sequence"/>
</dbReference>
<dbReference type="PANTHER" id="PTHR42879:SF2">
    <property type="entry name" value="3-OXOACYL-[ACYL-CARRIER-PROTEIN] REDUCTASE FABG"/>
    <property type="match status" value="1"/>
</dbReference>
<dbReference type="InterPro" id="IPR036291">
    <property type="entry name" value="NAD(P)-bd_dom_sf"/>
</dbReference>
<reference evidence="6 7" key="1">
    <citation type="submission" date="2023-11" db="EMBL/GenBank/DDBJ databases">
        <authorList>
            <person name="Val-Calvo J."/>
            <person name="Scortti M."/>
            <person name="Vazquez-Boland J."/>
        </authorList>
    </citation>
    <scope>NUCLEOTIDE SEQUENCE [LARGE SCALE GENOMIC DNA]</scope>
    <source>
        <strain evidence="6 7">PAM 2766</strain>
    </source>
</reference>
<organism evidence="6 7">
    <name type="scientific">Rhodococcus parequi</name>
    <dbReference type="NCBI Taxonomy" id="3137122"/>
    <lineage>
        <taxon>Bacteria</taxon>
        <taxon>Bacillati</taxon>
        <taxon>Actinomycetota</taxon>
        <taxon>Actinomycetes</taxon>
        <taxon>Mycobacteriales</taxon>
        <taxon>Nocardiaceae</taxon>
        <taxon>Rhodococcus</taxon>
    </lineage>
</organism>